<protein>
    <recommendedName>
        <fullName evidence="6">Mid2 domain-containing protein</fullName>
    </recommendedName>
</protein>
<keyword evidence="2" id="KW-0812">Transmembrane</keyword>
<keyword evidence="3" id="KW-0732">Signal</keyword>
<evidence type="ECO:0000313" key="5">
    <source>
        <dbReference type="Proteomes" id="UP000030651"/>
    </source>
</evidence>
<organism evidence="4 5">
    <name type="scientific">Pestalotiopsis fici (strain W106-1 / CGMCC3.15140)</name>
    <dbReference type="NCBI Taxonomy" id="1229662"/>
    <lineage>
        <taxon>Eukaryota</taxon>
        <taxon>Fungi</taxon>
        <taxon>Dikarya</taxon>
        <taxon>Ascomycota</taxon>
        <taxon>Pezizomycotina</taxon>
        <taxon>Sordariomycetes</taxon>
        <taxon>Xylariomycetidae</taxon>
        <taxon>Amphisphaeriales</taxon>
        <taxon>Sporocadaceae</taxon>
        <taxon>Pestalotiopsis</taxon>
    </lineage>
</organism>
<keyword evidence="2" id="KW-1133">Transmembrane helix</keyword>
<gene>
    <name evidence="4" type="ORF">PFICI_11267</name>
</gene>
<dbReference type="EMBL" id="KI912116">
    <property type="protein sequence ID" value="ETS77393.1"/>
    <property type="molecule type" value="Genomic_DNA"/>
</dbReference>
<feature type="compositionally biased region" description="Basic and acidic residues" evidence="1">
    <location>
        <begin position="307"/>
        <end position="324"/>
    </location>
</feature>
<dbReference type="GeneID" id="19276280"/>
<evidence type="ECO:0008006" key="6">
    <source>
        <dbReference type="Google" id="ProtNLM"/>
    </source>
</evidence>
<sequence>MYRIFLIVLLYCLGLARCLIVAKDTPPLATPAPAFDGQLPRRSTTPIDALSFAEVLLTAIPQSLAQIAATDLSAASAILWSDFLDGKKPSWFTSLPDNVQDYLTSEFGPKTTVAVSTTSAESSQSTSASASASASESASESAVASTSASSTLPALTQTSFITVTASSDSNLATPTLTETSDSTSGFSRADKLAVALGIPLAAAILAIIILVFCLIRQKRNSRRRRTLMESPLQSSDFLEPDMVPVAPTMRRASSSNPFADPPDTRTAAVARQKRGSHGSSRTLTPVMEEARDDDTHRHILPVPLPERSPRRSMDHPPESWKDRQQPVITTTSLSPTQDDASHDWHEQHPALRTRESTSFSRPFGTYGRIGHQQGANDNYNALTSLPRRKPVPQRAQGPMLESSRNQKTVVPGRTDMPWSASYWKVPKRNYDMYENVTMNESR</sequence>
<feature type="region of interest" description="Disordered" evidence="1">
    <location>
        <begin position="250"/>
        <end position="285"/>
    </location>
</feature>
<name>W3WU38_PESFW</name>
<reference evidence="5" key="1">
    <citation type="journal article" date="2015" name="BMC Genomics">
        <title>Genomic and transcriptomic analysis of the endophytic fungus Pestalotiopsis fici reveals its lifestyle and high potential for synthesis of natural products.</title>
        <authorList>
            <person name="Wang X."/>
            <person name="Zhang X."/>
            <person name="Liu L."/>
            <person name="Xiang M."/>
            <person name="Wang W."/>
            <person name="Sun X."/>
            <person name="Che Y."/>
            <person name="Guo L."/>
            <person name="Liu G."/>
            <person name="Guo L."/>
            <person name="Wang C."/>
            <person name="Yin W.B."/>
            <person name="Stadler M."/>
            <person name="Zhang X."/>
            <person name="Liu X."/>
        </authorList>
    </citation>
    <scope>NUCLEOTIDE SEQUENCE [LARGE SCALE GENOMIC DNA]</scope>
    <source>
        <strain evidence="5">W106-1 / CGMCC3.15140</strain>
    </source>
</reference>
<dbReference type="HOGENOM" id="CLU_619796_0_0_1"/>
<evidence type="ECO:0000256" key="2">
    <source>
        <dbReference type="SAM" id="Phobius"/>
    </source>
</evidence>
<dbReference type="RefSeq" id="XP_007838039.1">
    <property type="nucleotide sequence ID" value="XM_007839848.1"/>
</dbReference>
<evidence type="ECO:0000256" key="1">
    <source>
        <dbReference type="SAM" id="MobiDB-lite"/>
    </source>
</evidence>
<dbReference type="KEGG" id="pfy:PFICI_11267"/>
<proteinExistence type="predicted"/>
<keyword evidence="2" id="KW-0472">Membrane</keyword>
<feature type="transmembrane region" description="Helical" evidence="2">
    <location>
        <begin position="192"/>
        <end position="215"/>
    </location>
</feature>
<dbReference type="AlphaFoldDB" id="W3WU38"/>
<feature type="signal peptide" evidence="3">
    <location>
        <begin position="1"/>
        <end position="18"/>
    </location>
</feature>
<feature type="chain" id="PRO_5004835072" description="Mid2 domain-containing protein" evidence="3">
    <location>
        <begin position="19"/>
        <end position="442"/>
    </location>
</feature>
<dbReference type="OrthoDB" id="5419608at2759"/>
<keyword evidence="5" id="KW-1185">Reference proteome</keyword>
<feature type="region of interest" description="Disordered" evidence="1">
    <location>
        <begin position="299"/>
        <end position="326"/>
    </location>
</feature>
<feature type="region of interest" description="Disordered" evidence="1">
    <location>
        <begin position="389"/>
        <end position="418"/>
    </location>
</feature>
<dbReference type="eggNOG" id="ENOG502T2RY">
    <property type="taxonomic scope" value="Eukaryota"/>
</dbReference>
<evidence type="ECO:0000256" key="3">
    <source>
        <dbReference type="SAM" id="SignalP"/>
    </source>
</evidence>
<dbReference type="Proteomes" id="UP000030651">
    <property type="component" value="Unassembled WGS sequence"/>
</dbReference>
<accession>W3WU38</accession>
<evidence type="ECO:0000313" key="4">
    <source>
        <dbReference type="EMBL" id="ETS77393.1"/>
    </source>
</evidence>
<dbReference type="InParanoid" id="W3WU38"/>